<dbReference type="PATRIC" id="fig|47500.12.peg.5766"/>
<dbReference type="InterPro" id="IPR050259">
    <property type="entry name" value="SDR"/>
</dbReference>
<organism evidence="13 15">
    <name type="scientific">Aneurinibacillus migulanus</name>
    <name type="common">Bacillus migulanus</name>
    <dbReference type="NCBI Taxonomy" id="47500"/>
    <lineage>
        <taxon>Bacteria</taxon>
        <taxon>Bacillati</taxon>
        <taxon>Bacillota</taxon>
        <taxon>Bacilli</taxon>
        <taxon>Bacillales</taxon>
        <taxon>Paenibacillaceae</taxon>
        <taxon>Aneurinibacillus group</taxon>
        <taxon>Aneurinibacillus</taxon>
    </lineage>
</organism>
<evidence type="ECO:0000313" key="16">
    <source>
        <dbReference type="Proteomes" id="UP000182836"/>
    </source>
</evidence>
<keyword evidence="7 11" id="KW-0275">Fatty acid biosynthesis</keyword>
<comment type="catalytic activity">
    <reaction evidence="8 11">
        <text>a (3R)-hydroxyacyl-[ACP] + NADP(+) = a 3-oxoacyl-[ACP] + NADPH + H(+)</text>
        <dbReference type="Rhea" id="RHEA:17397"/>
        <dbReference type="Rhea" id="RHEA-COMP:9916"/>
        <dbReference type="Rhea" id="RHEA-COMP:9945"/>
        <dbReference type="ChEBI" id="CHEBI:15378"/>
        <dbReference type="ChEBI" id="CHEBI:57783"/>
        <dbReference type="ChEBI" id="CHEBI:58349"/>
        <dbReference type="ChEBI" id="CHEBI:78776"/>
        <dbReference type="ChEBI" id="CHEBI:78827"/>
        <dbReference type="EC" id="1.1.1.100"/>
    </reaction>
</comment>
<evidence type="ECO:0000256" key="2">
    <source>
        <dbReference type="ARBA" id="ARBA00006484"/>
    </source>
</evidence>
<dbReference type="EMBL" id="FNED01000001">
    <property type="protein sequence ID" value="SDI10356.1"/>
    <property type="molecule type" value="Genomic_DNA"/>
</dbReference>
<reference evidence="13 15" key="1">
    <citation type="submission" date="2015-07" db="EMBL/GenBank/DDBJ databases">
        <title>Fjat-14205 dsm 2895.</title>
        <authorList>
            <person name="Liu B."/>
            <person name="Wang J."/>
            <person name="Zhu Y."/>
            <person name="Liu G."/>
            <person name="Chen Q."/>
            <person name="Chen Z."/>
            <person name="Lan J."/>
            <person name="Che J."/>
            <person name="Ge C."/>
            <person name="Shi H."/>
            <person name="Pan Z."/>
            <person name="Liu X."/>
        </authorList>
    </citation>
    <scope>NUCLEOTIDE SEQUENCE [LARGE SCALE GENOMIC DNA]</scope>
    <source>
        <strain evidence="13 15">DSM 2895</strain>
    </source>
</reference>
<reference evidence="14 16" key="2">
    <citation type="submission" date="2016-10" db="EMBL/GenBank/DDBJ databases">
        <authorList>
            <person name="de Groot N.N."/>
        </authorList>
    </citation>
    <scope>NUCLEOTIDE SEQUENCE [LARGE SCALE GENOMIC DNA]</scope>
    <source>
        <strain evidence="14 16">DSM 2895</strain>
    </source>
</reference>
<evidence type="ECO:0000256" key="8">
    <source>
        <dbReference type="ARBA" id="ARBA00048508"/>
    </source>
</evidence>
<dbReference type="PRINTS" id="PR00080">
    <property type="entry name" value="SDRFAMILY"/>
</dbReference>
<dbReference type="NCBIfam" id="TIGR01830">
    <property type="entry name" value="3oxo_ACP_reduc"/>
    <property type="match status" value="1"/>
</dbReference>
<comment type="similarity">
    <text evidence="2 11">Belongs to the short-chain dehydrogenases/reductases (SDR) family.</text>
</comment>
<evidence type="ECO:0000313" key="15">
    <source>
        <dbReference type="Proteomes" id="UP000037269"/>
    </source>
</evidence>
<dbReference type="GO" id="GO:0004316">
    <property type="term" value="F:3-oxoacyl-[acyl-carrier-protein] reductase (NADPH) activity"/>
    <property type="evidence" value="ECO:0007669"/>
    <property type="project" value="UniProtKB-UniRule"/>
</dbReference>
<feature type="binding site" evidence="10">
    <location>
        <position position="89"/>
    </location>
    <ligand>
        <name>NADP(+)</name>
        <dbReference type="ChEBI" id="CHEBI:58349"/>
    </ligand>
</feature>
<dbReference type="NCBIfam" id="NF005559">
    <property type="entry name" value="PRK07231.1"/>
    <property type="match status" value="1"/>
</dbReference>
<dbReference type="Gene3D" id="3.40.50.720">
    <property type="entry name" value="NAD(P)-binding Rossmann-like Domain"/>
    <property type="match status" value="1"/>
</dbReference>
<comment type="subunit">
    <text evidence="11">Homotetramer.</text>
</comment>
<comment type="pathway">
    <text evidence="1 11">Lipid metabolism; fatty acid biosynthesis.</text>
</comment>
<dbReference type="PANTHER" id="PTHR42879">
    <property type="entry name" value="3-OXOACYL-(ACYL-CARRIER-PROTEIN) REDUCTASE"/>
    <property type="match status" value="1"/>
</dbReference>
<dbReference type="GO" id="GO:0051287">
    <property type="term" value="F:NAD binding"/>
    <property type="evidence" value="ECO:0007669"/>
    <property type="project" value="UniProtKB-UniRule"/>
</dbReference>
<dbReference type="GeneID" id="42308453"/>
<dbReference type="InterPro" id="IPR036291">
    <property type="entry name" value="NAD(P)-bd_dom_sf"/>
</dbReference>
<dbReference type="RefSeq" id="WP_043068189.1">
    <property type="nucleotide sequence ID" value="NZ_BJOA01000005.1"/>
</dbReference>
<dbReference type="SMART" id="SM00822">
    <property type="entry name" value="PKS_KR"/>
    <property type="match status" value="1"/>
</dbReference>
<comment type="function">
    <text evidence="11">Catalyzes the NADPH-dependent reduction of beta-ketoacyl-ACP substrates to beta-hydroxyacyl-ACP products, the first reductive step in the elongation cycle of fatty acid biosynthesis.</text>
</comment>
<dbReference type="Proteomes" id="UP000182836">
    <property type="component" value="Unassembled WGS sequence"/>
</dbReference>
<dbReference type="FunFam" id="3.40.50.720:FF:000115">
    <property type="entry name" value="3-oxoacyl-[acyl-carrier-protein] reductase FabG"/>
    <property type="match status" value="1"/>
</dbReference>
<evidence type="ECO:0000256" key="4">
    <source>
        <dbReference type="ARBA" id="ARBA00022832"/>
    </source>
</evidence>
<dbReference type="AlphaFoldDB" id="A0A0D1W127"/>
<evidence type="ECO:0000256" key="6">
    <source>
        <dbReference type="ARBA" id="ARBA00023002"/>
    </source>
</evidence>
<keyword evidence="15" id="KW-1185">Reference proteome</keyword>
<dbReference type="Proteomes" id="UP000037269">
    <property type="component" value="Unassembled WGS sequence"/>
</dbReference>
<dbReference type="InterPro" id="IPR002347">
    <property type="entry name" value="SDR_fam"/>
</dbReference>
<feature type="active site" description="Proton acceptor" evidence="9">
    <location>
        <position position="154"/>
    </location>
</feature>
<dbReference type="InterPro" id="IPR011284">
    <property type="entry name" value="3oxo_ACP_reduc"/>
</dbReference>
<dbReference type="InterPro" id="IPR020904">
    <property type="entry name" value="Sc_DH/Rdtase_CS"/>
</dbReference>
<sequence length="246" mass="26340">MEFEKQSALITGGASGLGRKAAQLFCERGAHVIIADVNKEQGLQTVTELRENGGKADFVQVNVADESSVQTLIEEIRQKIGRLDVLINNAGITRDSMLHKMGKEKWDQVIAINLTGVYVCTKAAIPLMLENGYGRIINTSSVVGLYGNIGQTNYAAAKAGVIGLTKTWAKELGAKGITVNAVAPGFIHTPMLDAVPEKILEMMRQKVPVLRLGEAEDIARAYVFLASPQSSYINGAVLSVDGGLTL</sequence>
<evidence type="ECO:0000256" key="9">
    <source>
        <dbReference type="PIRSR" id="PIRSR611284-1"/>
    </source>
</evidence>
<evidence type="ECO:0000256" key="5">
    <source>
        <dbReference type="ARBA" id="ARBA00022857"/>
    </source>
</evidence>
<evidence type="ECO:0000256" key="11">
    <source>
        <dbReference type="RuleBase" id="RU366074"/>
    </source>
</evidence>
<keyword evidence="4 11" id="KW-0276">Fatty acid metabolism</keyword>
<dbReference type="UniPathway" id="UPA00094"/>
<accession>A0A0D1W127</accession>
<feature type="binding site" evidence="10">
    <location>
        <position position="187"/>
    </location>
    <ligand>
        <name>NADP(+)</name>
        <dbReference type="ChEBI" id="CHEBI:58349"/>
    </ligand>
</feature>
<evidence type="ECO:0000313" key="14">
    <source>
        <dbReference type="EMBL" id="SDI10356.1"/>
    </source>
</evidence>
<feature type="binding site" evidence="10">
    <location>
        <begin position="154"/>
        <end position="158"/>
    </location>
    <ligand>
        <name>NADP(+)</name>
        <dbReference type="ChEBI" id="CHEBI:58349"/>
    </ligand>
</feature>
<evidence type="ECO:0000259" key="12">
    <source>
        <dbReference type="SMART" id="SM00822"/>
    </source>
</evidence>
<dbReference type="EMBL" id="LGUG01000004">
    <property type="protein sequence ID" value="KON98262.1"/>
    <property type="molecule type" value="Genomic_DNA"/>
</dbReference>
<keyword evidence="5 10" id="KW-0521">NADP</keyword>
<keyword evidence="6 11" id="KW-0560">Oxidoreductase</keyword>
<evidence type="ECO:0000313" key="13">
    <source>
        <dbReference type="EMBL" id="KON98262.1"/>
    </source>
</evidence>
<dbReference type="SUPFAM" id="SSF51735">
    <property type="entry name" value="NAD(P)-binding Rossmann-fold domains"/>
    <property type="match status" value="1"/>
</dbReference>
<dbReference type="CDD" id="cd05333">
    <property type="entry name" value="BKR_SDR_c"/>
    <property type="match status" value="1"/>
</dbReference>
<evidence type="ECO:0000256" key="7">
    <source>
        <dbReference type="ARBA" id="ARBA00023160"/>
    </source>
</evidence>
<dbReference type="NCBIfam" id="NF004198">
    <property type="entry name" value="PRK05653.1-3"/>
    <property type="match status" value="1"/>
</dbReference>
<evidence type="ECO:0000256" key="3">
    <source>
        <dbReference type="ARBA" id="ARBA00012948"/>
    </source>
</evidence>
<name>A0A0D1W127_ANEMI</name>
<dbReference type="Pfam" id="PF13561">
    <property type="entry name" value="adh_short_C2"/>
    <property type="match status" value="1"/>
</dbReference>
<dbReference type="GO" id="GO:0006633">
    <property type="term" value="P:fatty acid biosynthetic process"/>
    <property type="evidence" value="ECO:0007669"/>
    <property type="project" value="UniProtKB-UniPathway"/>
</dbReference>
<dbReference type="OrthoDB" id="125587at2"/>
<gene>
    <name evidence="13" type="ORF">AF333_25350</name>
    <name evidence="14" type="ORF">SAMN04487909_101558</name>
</gene>
<keyword evidence="11" id="KW-0443">Lipid metabolism</keyword>
<dbReference type="EC" id="1.1.1.100" evidence="3 11"/>
<dbReference type="PANTHER" id="PTHR42879:SF2">
    <property type="entry name" value="3-OXOACYL-[ACYL-CARRIER-PROTEIN] REDUCTASE FABG"/>
    <property type="match status" value="1"/>
</dbReference>
<evidence type="ECO:0000256" key="1">
    <source>
        <dbReference type="ARBA" id="ARBA00005194"/>
    </source>
</evidence>
<protein>
    <recommendedName>
        <fullName evidence="3 11">3-oxoacyl-[acyl-carrier-protein] reductase</fullName>
        <ecNumber evidence="3 11">1.1.1.100</ecNumber>
    </recommendedName>
</protein>
<dbReference type="STRING" id="47500.AF333_25350"/>
<dbReference type="PROSITE" id="PS00061">
    <property type="entry name" value="ADH_SHORT"/>
    <property type="match status" value="1"/>
</dbReference>
<dbReference type="InterPro" id="IPR057326">
    <property type="entry name" value="KR_dom"/>
</dbReference>
<feature type="domain" description="Ketoreductase" evidence="12">
    <location>
        <begin position="6"/>
        <end position="185"/>
    </location>
</feature>
<proteinExistence type="inferred from homology"/>
<dbReference type="NCBIfam" id="NF009466">
    <property type="entry name" value="PRK12826.1-2"/>
    <property type="match status" value="1"/>
</dbReference>
<feature type="binding site" evidence="10">
    <location>
        <begin position="62"/>
        <end position="63"/>
    </location>
    <ligand>
        <name>NADP(+)</name>
        <dbReference type="ChEBI" id="CHEBI:58349"/>
    </ligand>
</feature>
<evidence type="ECO:0000256" key="10">
    <source>
        <dbReference type="PIRSR" id="PIRSR611284-2"/>
    </source>
</evidence>
<keyword evidence="11" id="KW-0444">Lipid biosynthesis</keyword>
<dbReference type="PRINTS" id="PR00081">
    <property type="entry name" value="GDHRDH"/>
</dbReference>